<reference evidence="2" key="1">
    <citation type="submission" date="2023-03" db="EMBL/GenBank/DDBJ databases">
        <title>Emydomyces testavorans Genome Sequence.</title>
        <authorList>
            <person name="Hoyer L."/>
        </authorList>
    </citation>
    <scope>NUCLEOTIDE SEQUENCE</scope>
    <source>
        <strain evidence="2">16-2883</strain>
    </source>
</reference>
<dbReference type="Gene3D" id="1.10.1200.10">
    <property type="entry name" value="ACP-like"/>
    <property type="match status" value="1"/>
</dbReference>
<feature type="domain" description="Carrier" evidence="1">
    <location>
        <begin position="84"/>
        <end position="114"/>
    </location>
</feature>
<sequence length="146" mass="16218">MHSLDETSTGDPMMDEELSSFPDGHAICAMACGRNKVNFEDLNNASCESTPEDGVDLGTNTAASANMKQHSEIIKAALPAHIKEGDWHEDSNFFELGMDSLQATRLQNILQPYLKEKFLDKLVSNPLYVPISSAEGSYQIFQRRHN</sequence>
<protein>
    <recommendedName>
        <fullName evidence="1">Carrier domain-containing protein</fullName>
    </recommendedName>
</protein>
<dbReference type="InterPro" id="IPR009081">
    <property type="entry name" value="PP-bd_ACP"/>
</dbReference>
<name>A0AAF0IJ24_9EURO</name>
<gene>
    <name evidence="2" type="ORF">PRK78_004191</name>
</gene>
<evidence type="ECO:0000313" key="2">
    <source>
        <dbReference type="EMBL" id="WEW58723.1"/>
    </source>
</evidence>
<dbReference type="AlphaFoldDB" id="A0AAF0IJ24"/>
<organism evidence="2 3">
    <name type="scientific">Emydomyces testavorans</name>
    <dbReference type="NCBI Taxonomy" id="2070801"/>
    <lineage>
        <taxon>Eukaryota</taxon>
        <taxon>Fungi</taxon>
        <taxon>Dikarya</taxon>
        <taxon>Ascomycota</taxon>
        <taxon>Pezizomycotina</taxon>
        <taxon>Eurotiomycetes</taxon>
        <taxon>Eurotiomycetidae</taxon>
        <taxon>Onygenales</taxon>
        <taxon>Nannizziopsiaceae</taxon>
        <taxon>Emydomyces</taxon>
    </lineage>
</organism>
<evidence type="ECO:0000259" key="1">
    <source>
        <dbReference type="Pfam" id="PF00550"/>
    </source>
</evidence>
<dbReference type="Proteomes" id="UP001219355">
    <property type="component" value="Chromosome 2"/>
</dbReference>
<proteinExistence type="predicted"/>
<dbReference type="InterPro" id="IPR036736">
    <property type="entry name" value="ACP-like_sf"/>
</dbReference>
<accession>A0AAF0IJ24</accession>
<dbReference type="EMBL" id="CP120628">
    <property type="protein sequence ID" value="WEW58723.1"/>
    <property type="molecule type" value="Genomic_DNA"/>
</dbReference>
<dbReference type="Pfam" id="PF00550">
    <property type="entry name" value="PP-binding"/>
    <property type="match status" value="1"/>
</dbReference>
<keyword evidence="3" id="KW-1185">Reference proteome</keyword>
<evidence type="ECO:0000313" key="3">
    <source>
        <dbReference type="Proteomes" id="UP001219355"/>
    </source>
</evidence>
<dbReference type="SUPFAM" id="SSF47336">
    <property type="entry name" value="ACP-like"/>
    <property type="match status" value="1"/>
</dbReference>